<dbReference type="Pfam" id="PF19282">
    <property type="entry name" value="Exportin-T"/>
    <property type="match status" value="2"/>
</dbReference>
<accession>A0A0M0JIM1</accession>
<dbReference type="GO" id="GO:0005737">
    <property type="term" value="C:cytoplasm"/>
    <property type="evidence" value="ECO:0007669"/>
    <property type="project" value="UniProtKB-SubCell"/>
</dbReference>
<keyword evidence="7 10" id="KW-0539">Nucleus</keyword>
<comment type="subcellular location">
    <subcellularLocation>
        <location evidence="1 10">Cytoplasm</location>
    </subcellularLocation>
    <subcellularLocation>
        <location evidence="10">Nucleus</location>
    </subcellularLocation>
    <text evidence="10">Shuttles between the nucleus and the cytoplasm.</text>
</comment>
<dbReference type="InterPro" id="IPR040017">
    <property type="entry name" value="XPOT"/>
</dbReference>
<evidence type="ECO:0000256" key="2">
    <source>
        <dbReference type="ARBA" id="ARBA00018928"/>
    </source>
</evidence>
<keyword evidence="14" id="KW-1185">Reference proteome</keyword>
<dbReference type="GO" id="GO:0000049">
    <property type="term" value="F:tRNA binding"/>
    <property type="evidence" value="ECO:0007669"/>
    <property type="project" value="UniProtKB-UniRule"/>
</dbReference>
<feature type="domain" description="Exportin-T C-terminal" evidence="12">
    <location>
        <begin position="708"/>
        <end position="1029"/>
    </location>
</feature>
<dbReference type="GO" id="GO:0031267">
    <property type="term" value="F:small GTPase binding"/>
    <property type="evidence" value="ECO:0007669"/>
    <property type="project" value="InterPro"/>
</dbReference>
<dbReference type="AlphaFoldDB" id="A0A0M0JIM1"/>
<dbReference type="GO" id="GO:0016363">
    <property type="term" value="C:nuclear matrix"/>
    <property type="evidence" value="ECO:0007669"/>
    <property type="project" value="TreeGrafter"/>
</dbReference>
<dbReference type="InterPro" id="IPR045546">
    <property type="entry name" value="Exportin-T_C"/>
</dbReference>
<dbReference type="PANTHER" id="PTHR15952">
    <property type="entry name" value="EXPORTIN-T/LOS1"/>
    <property type="match status" value="1"/>
</dbReference>
<sequence length="1033" mass="112926">MAGIGAGPPPEFVQAILVSFDPQSNPTLRGQASSSLEALRQSDDGWAFCMQAFGSAVEEQVKFWCLQTVIHMVTKKSRYAQLPAEQRCSLQRALVAWLQARGGAETDEPASVKNKFAQLFVAVLKADFPLAWPDAFSQLLCTLGNGLVAIDMFLRVLNELHEQVVVHEESNGYDSETATRVKDGMRDRCLAQVADAWYSILQLHSTAPALCAACLHTVHLHVAWIPIELVANPRWFGTLRPFLHHGALHDGASLVLKEIVEKRMDAANKMEHLTELRIVPMLTEAAGSGVQTSPRFGALVAALCLELLDCWDRLAGAAPPSARAAMLVPRAVEMLQQTLPLLLQTLACDDMETSHTTLAFLHSYVGRLRKLLPSQRDLAAHEGQLQALLLVLGQRCVYPDDFDFESPDEAEEAFLAYRRELSTLFKGVARVHATLAQEMCRSTLLRTLERLGEVPWTHLEVALWLLYTLGEGLPESMLRQKGGFFEQLMATLTASSASAYPHRAVQLMSFELNVRYYRFFLANPEHLPAALATFLDGRGIYNGDREVRARACYLLLRFVKQTLKDASAAAYSEVARTLHVVLAHQRTEHSPYTQLLEQLYAAEGRVPPPAPAPPFFGDAHARASGLQLPEPPQLSAPEALNLFEAYGLLLGARLAPADQVGEQLQRLLALPMAHLQALTQGAAQGVPPGLSTSLSAEMVRQLRCAREVEAAHHISAVALTSKGFVDVGVNDEGSHMLRDAFSRATQAVIASMSVFGESAEVRAKCSMLLHRMIETLGVELLGVLSSALPQLLGAADARELVELVTLVNQLVLKFKSSILAPVTVLFCPLSTTVFAHLGALDAAIASSSSASVGATGPASEPVRERRNLLRCFYSLLHSLVHSDLADVLAAPQNSAHAAPSLRALLAGCIEGPDMQLQRQCFAITQRLVELWVGTVPGFDTYVLHEVLPVCFQAPAQPHFMLKDAAALPLLEASAQLQKAILAKLGNELLSYLRDRLLPSLGCEATFCTEYVRRVAEGDVHQLRDFIRDALVRR</sequence>
<dbReference type="Gene3D" id="1.25.10.10">
    <property type="entry name" value="Leucine-rich Repeat Variant"/>
    <property type="match status" value="1"/>
</dbReference>
<evidence type="ECO:0000256" key="5">
    <source>
        <dbReference type="ARBA" id="ARBA00022555"/>
    </source>
</evidence>
<keyword evidence="6 10" id="KW-0694">RNA-binding</keyword>
<evidence type="ECO:0000256" key="3">
    <source>
        <dbReference type="ARBA" id="ARBA00022448"/>
    </source>
</evidence>
<reference evidence="14" key="1">
    <citation type="journal article" date="2015" name="PLoS Genet.">
        <title>Genome Sequence and Transcriptome Analyses of Chrysochromulina tobin: Metabolic Tools for Enhanced Algal Fitness in the Prominent Order Prymnesiales (Haptophyceae).</title>
        <authorList>
            <person name="Hovde B.T."/>
            <person name="Deodato C.R."/>
            <person name="Hunsperger H.M."/>
            <person name="Ryken S.A."/>
            <person name="Yost W."/>
            <person name="Jha R.K."/>
            <person name="Patterson J."/>
            <person name="Monnat R.J. Jr."/>
            <person name="Barlow S.B."/>
            <person name="Starkenburg S.R."/>
            <person name="Cattolico R.A."/>
        </authorList>
    </citation>
    <scope>NUCLEOTIDE SEQUENCE</scope>
    <source>
        <strain evidence="14">CCMP291</strain>
    </source>
</reference>
<evidence type="ECO:0000256" key="4">
    <source>
        <dbReference type="ARBA" id="ARBA00022490"/>
    </source>
</evidence>
<dbReference type="InterPro" id="IPR011989">
    <property type="entry name" value="ARM-like"/>
</dbReference>
<dbReference type="InterPro" id="IPR016024">
    <property type="entry name" value="ARM-type_fold"/>
</dbReference>
<name>A0A0M0JIM1_9EUKA</name>
<evidence type="ECO:0000259" key="11">
    <source>
        <dbReference type="Pfam" id="PF08389"/>
    </source>
</evidence>
<dbReference type="Pfam" id="PF08389">
    <property type="entry name" value="Xpo1"/>
    <property type="match status" value="1"/>
</dbReference>
<evidence type="ECO:0000256" key="7">
    <source>
        <dbReference type="ARBA" id="ARBA00023242"/>
    </source>
</evidence>
<evidence type="ECO:0000256" key="10">
    <source>
        <dbReference type="RuleBase" id="RU366037"/>
    </source>
</evidence>
<evidence type="ECO:0000313" key="13">
    <source>
        <dbReference type="EMBL" id="KOO26340.1"/>
    </source>
</evidence>
<protein>
    <recommendedName>
        <fullName evidence="2 10">Exportin-T</fullName>
    </recommendedName>
    <alternativeName>
        <fullName evidence="8 10">Exportin(tRNA)</fullName>
    </alternativeName>
    <alternativeName>
        <fullName evidence="9 10">tRNA exportin</fullName>
    </alternativeName>
</protein>
<comment type="similarity">
    <text evidence="10">Belongs to the exportin family.</text>
</comment>
<evidence type="ECO:0000256" key="1">
    <source>
        <dbReference type="ARBA" id="ARBA00004496"/>
    </source>
</evidence>
<evidence type="ECO:0000256" key="8">
    <source>
        <dbReference type="ARBA" id="ARBA00029784"/>
    </source>
</evidence>
<evidence type="ECO:0000256" key="6">
    <source>
        <dbReference type="ARBA" id="ARBA00022884"/>
    </source>
</evidence>
<dbReference type="EMBL" id="JWZX01002865">
    <property type="protein sequence ID" value="KOO26340.1"/>
    <property type="molecule type" value="Genomic_DNA"/>
</dbReference>
<gene>
    <name evidence="13" type="ORF">Ctob_002248</name>
</gene>
<comment type="function">
    <text evidence="10">tRNA nucleus export receptor which facilitates tRNA translocation across the nuclear pore complex.</text>
</comment>
<proteinExistence type="inferred from homology"/>
<dbReference type="PANTHER" id="PTHR15952:SF11">
    <property type="entry name" value="EXPORTIN-T"/>
    <property type="match status" value="1"/>
</dbReference>
<dbReference type="SUPFAM" id="SSF48371">
    <property type="entry name" value="ARM repeat"/>
    <property type="match status" value="1"/>
</dbReference>
<dbReference type="GO" id="GO:0071528">
    <property type="term" value="P:tRNA re-export from nucleus"/>
    <property type="evidence" value="ECO:0007669"/>
    <property type="project" value="UniProtKB-UniRule"/>
</dbReference>
<keyword evidence="5 10" id="KW-0820">tRNA-binding</keyword>
<evidence type="ECO:0000259" key="12">
    <source>
        <dbReference type="Pfam" id="PF19282"/>
    </source>
</evidence>
<keyword evidence="4 10" id="KW-0963">Cytoplasm</keyword>
<dbReference type="GO" id="GO:0005643">
    <property type="term" value="C:nuclear pore"/>
    <property type="evidence" value="ECO:0007669"/>
    <property type="project" value="TreeGrafter"/>
</dbReference>
<dbReference type="OrthoDB" id="26399at2759"/>
<organism evidence="13 14">
    <name type="scientific">Chrysochromulina tobinii</name>
    <dbReference type="NCBI Taxonomy" id="1460289"/>
    <lineage>
        <taxon>Eukaryota</taxon>
        <taxon>Haptista</taxon>
        <taxon>Haptophyta</taxon>
        <taxon>Prymnesiophyceae</taxon>
        <taxon>Prymnesiales</taxon>
        <taxon>Chrysochromulinaceae</taxon>
        <taxon>Chrysochromulina</taxon>
    </lineage>
</organism>
<evidence type="ECO:0000313" key="14">
    <source>
        <dbReference type="Proteomes" id="UP000037460"/>
    </source>
</evidence>
<dbReference type="InterPro" id="IPR013598">
    <property type="entry name" value="Exportin-1/Importin-b-like"/>
</dbReference>
<comment type="caution">
    <text evidence="13">The sequence shown here is derived from an EMBL/GenBank/DDBJ whole genome shotgun (WGS) entry which is preliminary data.</text>
</comment>
<evidence type="ECO:0000256" key="9">
    <source>
        <dbReference type="ARBA" id="ARBA00032199"/>
    </source>
</evidence>
<feature type="domain" description="Exportin-T C-terminal" evidence="12">
    <location>
        <begin position="330"/>
        <end position="567"/>
    </location>
</feature>
<feature type="domain" description="Exportin-1/Importin-beta-like" evidence="11">
    <location>
        <begin position="111"/>
        <end position="253"/>
    </location>
</feature>
<dbReference type="Proteomes" id="UP000037460">
    <property type="component" value="Unassembled WGS sequence"/>
</dbReference>
<keyword evidence="3 10" id="KW-0813">Transport</keyword>